<dbReference type="InterPro" id="IPR007627">
    <property type="entry name" value="RNA_pol_sigma70_r2"/>
</dbReference>
<dbReference type="GO" id="GO:0003677">
    <property type="term" value="F:DNA binding"/>
    <property type="evidence" value="ECO:0007669"/>
    <property type="project" value="InterPro"/>
</dbReference>
<dbReference type="RefSeq" id="WP_184134951.1">
    <property type="nucleotide sequence ID" value="NZ_JACHKT010000020.1"/>
</dbReference>
<accession>A0A841EU09</accession>
<dbReference type="SUPFAM" id="SSF88659">
    <property type="entry name" value="Sigma3 and sigma4 domains of RNA polymerase sigma factors"/>
    <property type="match status" value="1"/>
</dbReference>
<dbReference type="SUPFAM" id="SSF88946">
    <property type="entry name" value="Sigma2 domain of RNA polymerase sigma factors"/>
    <property type="match status" value="1"/>
</dbReference>
<dbReference type="InterPro" id="IPR013249">
    <property type="entry name" value="RNA_pol_sigma70_r4_t2"/>
</dbReference>
<proteinExistence type="inferred from homology"/>
<evidence type="ECO:0000259" key="6">
    <source>
        <dbReference type="Pfam" id="PF08281"/>
    </source>
</evidence>
<dbReference type="Proteomes" id="UP000524404">
    <property type="component" value="Unassembled WGS sequence"/>
</dbReference>
<dbReference type="Gene3D" id="1.10.1740.10">
    <property type="match status" value="1"/>
</dbReference>
<keyword evidence="8" id="KW-1185">Reference proteome</keyword>
<dbReference type="GO" id="GO:0006352">
    <property type="term" value="P:DNA-templated transcription initiation"/>
    <property type="evidence" value="ECO:0007669"/>
    <property type="project" value="InterPro"/>
</dbReference>
<sequence length="209" mass="24679">MIKVDRIPSDEAELAQLWIRFRSGDGDAFDSIAALRYRELYNYATRFTKDTELVKDCIQDLFLELWSRRENLVENPYVTVYLIKSLRNNLLRKLKIQKRLGNSVDIQDDTYAFTDGLTVESEWIAEEFLHESEQTIRQAIAQLPKRQQEVIFLKYYEGLSNEEIASIMDIEKQTVANFLYRSLTQLKKHFPSIIKLLPMPFFKLLCQLQ</sequence>
<keyword evidence="3" id="KW-0731">Sigma factor</keyword>
<comment type="caution">
    <text evidence="7">The sequence shown here is derived from an EMBL/GenBank/DDBJ whole genome shotgun (WGS) entry which is preliminary data.</text>
</comment>
<evidence type="ECO:0000259" key="5">
    <source>
        <dbReference type="Pfam" id="PF04542"/>
    </source>
</evidence>
<protein>
    <submittedName>
        <fullName evidence="7">RNA polymerase sigma-70 factor (ECF subfamily)</fullName>
    </submittedName>
</protein>
<keyword evidence="4" id="KW-0804">Transcription</keyword>
<evidence type="ECO:0000256" key="3">
    <source>
        <dbReference type="ARBA" id="ARBA00023082"/>
    </source>
</evidence>
<dbReference type="PANTHER" id="PTHR43133:SF46">
    <property type="entry name" value="RNA POLYMERASE SIGMA-70 FACTOR ECF SUBFAMILY"/>
    <property type="match status" value="1"/>
</dbReference>
<evidence type="ECO:0000256" key="4">
    <source>
        <dbReference type="ARBA" id="ARBA00023163"/>
    </source>
</evidence>
<dbReference type="Gene3D" id="1.10.10.10">
    <property type="entry name" value="Winged helix-like DNA-binding domain superfamily/Winged helix DNA-binding domain"/>
    <property type="match status" value="1"/>
</dbReference>
<evidence type="ECO:0000256" key="1">
    <source>
        <dbReference type="ARBA" id="ARBA00010641"/>
    </source>
</evidence>
<evidence type="ECO:0000313" key="8">
    <source>
        <dbReference type="Proteomes" id="UP000524404"/>
    </source>
</evidence>
<feature type="domain" description="RNA polymerase sigma factor 70 region 4 type 2" evidence="6">
    <location>
        <begin position="135"/>
        <end position="186"/>
    </location>
</feature>
<dbReference type="AlphaFoldDB" id="A0A841EU09"/>
<comment type="similarity">
    <text evidence="1">Belongs to the sigma-70 factor family. ECF subfamily.</text>
</comment>
<evidence type="ECO:0000313" key="7">
    <source>
        <dbReference type="EMBL" id="MBB6004128.1"/>
    </source>
</evidence>
<gene>
    <name evidence="7" type="ORF">HNP25_002791</name>
</gene>
<dbReference type="CDD" id="cd06171">
    <property type="entry name" value="Sigma70_r4"/>
    <property type="match status" value="1"/>
</dbReference>
<dbReference type="Pfam" id="PF08281">
    <property type="entry name" value="Sigma70_r4_2"/>
    <property type="match status" value="1"/>
</dbReference>
<dbReference type="InterPro" id="IPR013324">
    <property type="entry name" value="RNA_pol_sigma_r3/r4-like"/>
</dbReference>
<dbReference type="InterPro" id="IPR039425">
    <property type="entry name" value="RNA_pol_sigma-70-like"/>
</dbReference>
<dbReference type="NCBIfam" id="TIGR02937">
    <property type="entry name" value="sigma70-ECF"/>
    <property type="match status" value="1"/>
</dbReference>
<dbReference type="InterPro" id="IPR036388">
    <property type="entry name" value="WH-like_DNA-bd_sf"/>
</dbReference>
<reference evidence="7 8" key="1">
    <citation type="submission" date="2020-08" db="EMBL/GenBank/DDBJ databases">
        <title>Functional genomics of gut bacteria from endangered species of beetles.</title>
        <authorList>
            <person name="Carlos-Shanley C."/>
        </authorList>
    </citation>
    <scope>NUCLEOTIDE SEQUENCE [LARGE SCALE GENOMIC DNA]</scope>
    <source>
        <strain evidence="7 8">S00070</strain>
    </source>
</reference>
<dbReference type="EMBL" id="JACHKT010000020">
    <property type="protein sequence ID" value="MBB6004128.1"/>
    <property type="molecule type" value="Genomic_DNA"/>
</dbReference>
<name>A0A841EU09_9BACT</name>
<dbReference type="PANTHER" id="PTHR43133">
    <property type="entry name" value="RNA POLYMERASE ECF-TYPE SIGMA FACTO"/>
    <property type="match status" value="1"/>
</dbReference>
<evidence type="ECO:0000256" key="2">
    <source>
        <dbReference type="ARBA" id="ARBA00023015"/>
    </source>
</evidence>
<dbReference type="Pfam" id="PF04542">
    <property type="entry name" value="Sigma70_r2"/>
    <property type="match status" value="1"/>
</dbReference>
<keyword evidence="2" id="KW-0805">Transcription regulation</keyword>
<dbReference type="GO" id="GO:0016987">
    <property type="term" value="F:sigma factor activity"/>
    <property type="evidence" value="ECO:0007669"/>
    <property type="project" value="UniProtKB-KW"/>
</dbReference>
<feature type="domain" description="RNA polymerase sigma-70 region 2" evidence="5">
    <location>
        <begin position="37"/>
        <end position="99"/>
    </location>
</feature>
<dbReference type="InterPro" id="IPR013325">
    <property type="entry name" value="RNA_pol_sigma_r2"/>
</dbReference>
<organism evidence="7 8">
    <name type="scientific">Arcicella rosea</name>
    <dbReference type="NCBI Taxonomy" id="502909"/>
    <lineage>
        <taxon>Bacteria</taxon>
        <taxon>Pseudomonadati</taxon>
        <taxon>Bacteroidota</taxon>
        <taxon>Cytophagia</taxon>
        <taxon>Cytophagales</taxon>
        <taxon>Flectobacillaceae</taxon>
        <taxon>Arcicella</taxon>
    </lineage>
</organism>
<dbReference type="InterPro" id="IPR014284">
    <property type="entry name" value="RNA_pol_sigma-70_dom"/>
</dbReference>